<evidence type="ECO:0000313" key="2">
    <source>
        <dbReference type="EMBL" id="TBU65882.1"/>
    </source>
</evidence>
<protein>
    <submittedName>
        <fullName evidence="2">Uncharacterized protein</fullName>
    </submittedName>
</protein>
<dbReference type="AlphaFoldDB" id="A0A4Q9QDJ3"/>
<name>A0A4Q9QDJ3_9APHY</name>
<sequence length="141" mass="14521">MFFSMSPRTMRCAPPGTSCTGSLFVVCKGFSNPGGGNSKPDWVVEGPLPPVGKPMSESDVVKLGGEATDPARLRVVPTCSSAEAREDEPAEKEGVMPVNEGDEACEALVDAEVALGEDTSGCDGSAPSIVARRGSIPYMAA</sequence>
<reference evidence="2 3" key="1">
    <citation type="submission" date="2019-01" db="EMBL/GenBank/DDBJ databases">
        <title>Draft genome sequences of three monokaryotic isolates of the white-rot basidiomycete fungus Dichomitus squalens.</title>
        <authorList>
            <consortium name="DOE Joint Genome Institute"/>
            <person name="Lopez S.C."/>
            <person name="Andreopoulos B."/>
            <person name="Pangilinan J."/>
            <person name="Lipzen A."/>
            <person name="Riley R."/>
            <person name="Ahrendt S."/>
            <person name="Ng V."/>
            <person name="Barry K."/>
            <person name="Daum C."/>
            <person name="Grigoriev I.V."/>
            <person name="Hilden K.S."/>
            <person name="Makela M.R."/>
            <person name="de Vries R.P."/>
        </authorList>
    </citation>
    <scope>NUCLEOTIDE SEQUENCE [LARGE SCALE GENOMIC DNA]</scope>
    <source>
        <strain evidence="2 3">CBS 464.89</strain>
    </source>
</reference>
<dbReference type="EMBL" id="ML145084">
    <property type="protein sequence ID" value="TBU65882.1"/>
    <property type="molecule type" value="Genomic_DNA"/>
</dbReference>
<evidence type="ECO:0000313" key="3">
    <source>
        <dbReference type="Proteomes" id="UP000292082"/>
    </source>
</evidence>
<dbReference type="Proteomes" id="UP000292082">
    <property type="component" value="Unassembled WGS sequence"/>
</dbReference>
<feature type="region of interest" description="Disordered" evidence="1">
    <location>
        <begin position="79"/>
        <end position="98"/>
    </location>
</feature>
<gene>
    <name evidence="2" type="ORF">BD310DRAFT_912285</name>
</gene>
<accession>A0A4Q9QDJ3</accession>
<keyword evidence="3" id="KW-1185">Reference proteome</keyword>
<organism evidence="2 3">
    <name type="scientific">Dichomitus squalens</name>
    <dbReference type="NCBI Taxonomy" id="114155"/>
    <lineage>
        <taxon>Eukaryota</taxon>
        <taxon>Fungi</taxon>
        <taxon>Dikarya</taxon>
        <taxon>Basidiomycota</taxon>
        <taxon>Agaricomycotina</taxon>
        <taxon>Agaricomycetes</taxon>
        <taxon>Polyporales</taxon>
        <taxon>Polyporaceae</taxon>
        <taxon>Dichomitus</taxon>
    </lineage>
</organism>
<evidence type="ECO:0000256" key="1">
    <source>
        <dbReference type="SAM" id="MobiDB-lite"/>
    </source>
</evidence>
<proteinExistence type="predicted"/>